<protein>
    <submittedName>
        <fullName evidence="2">Unannotated protein</fullName>
    </submittedName>
</protein>
<feature type="compositionally biased region" description="Basic and acidic residues" evidence="1">
    <location>
        <begin position="60"/>
        <end position="70"/>
    </location>
</feature>
<organism evidence="2">
    <name type="scientific">freshwater metagenome</name>
    <dbReference type="NCBI Taxonomy" id="449393"/>
    <lineage>
        <taxon>unclassified sequences</taxon>
        <taxon>metagenomes</taxon>
        <taxon>ecological metagenomes</taxon>
    </lineage>
</organism>
<reference evidence="2" key="1">
    <citation type="submission" date="2020-05" db="EMBL/GenBank/DDBJ databases">
        <authorList>
            <person name="Chiriac C."/>
            <person name="Salcher M."/>
            <person name="Ghai R."/>
            <person name="Kavagutti S V."/>
        </authorList>
    </citation>
    <scope>NUCLEOTIDE SEQUENCE</scope>
</reference>
<name>A0A6J6HY94_9ZZZZ</name>
<dbReference type="EMBL" id="CAEZVE010000048">
    <property type="protein sequence ID" value="CAB4619012.1"/>
    <property type="molecule type" value="Genomic_DNA"/>
</dbReference>
<sequence>MGFLNWLNRILSYDPSVYRPPVAKTKEESMTQGDIHSGPDGYSPNTSYPDTFYGSGGSDDQAHNEGDFNR</sequence>
<feature type="region of interest" description="Disordered" evidence="1">
    <location>
        <begin position="24"/>
        <end position="70"/>
    </location>
</feature>
<proteinExistence type="predicted"/>
<evidence type="ECO:0000313" key="2">
    <source>
        <dbReference type="EMBL" id="CAB4619012.1"/>
    </source>
</evidence>
<dbReference type="AlphaFoldDB" id="A0A6J6HY94"/>
<evidence type="ECO:0000256" key="1">
    <source>
        <dbReference type="SAM" id="MobiDB-lite"/>
    </source>
</evidence>
<gene>
    <name evidence="2" type="ORF">UFOPK1931_00381</name>
</gene>
<accession>A0A6J6HY94</accession>